<feature type="region of interest" description="Disordered" evidence="1">
    <location>
        <begin position="56"/>
        <end position="89"/>
    </location>
</feature>
<dbReference type="Proteomes" id="UP000489600">
    <property type="component" value="Unassembled WGS sequence"/>
</dbReference>
<protein>
    <submittedName>
        <fullName evidence="2">Uncharacterized protein</fullName>
    </submittedName>
</protein>
<proteinExistence type="predicted"/>
<evidence type="ECO:0000256" key="1">
    <source>
        <dbReference type="SAM" id="MobiDB-lite"/>
    </source>
</evidence>
<feature type="compositionally biased region" description="Basic residues" evidence="1">
    <location>
        <begin position="71"/>
        <end position="81"/>
    </location>
</feature>
<name>A0A565CGH2_9BRAS</name>
<evidence type="ECO:0000313" key="3">
    <source>
        <dbReference type="Proteomes" id="UP000489600"/>
    </source>
</evidence>
<gene>
    <name evidence="2" type="ORF">ANE_LOCUS23128</name>
</gene>
<organism evidence="2 3">
    <name type="scientific">Arabis nemorensis</name>
    <dbReference type="NCBI Taxonomy" id="586526"/>
    <lineage>
        <taxon>Eukaryota</taxon>
        <taxon>Viridiplantae</taxon>
        <taxon>Streptophyta</taxon>
        <taxon>Embryophyta</taxon>
        <taxon>Tracheophyta</taxon>
        <taxon>Spermatophyta</taxon>
        <taxon>Magnoliopsida</taxon>
        <taxon>eudicotyledons</taxon>
        <taxon>Gunneridae</taxon>
        <taxon>Pentapetalae</taxon>
        <taxon>rosids</taxon>
        <taxon>malvids</taxon>
        <taxon>Brassicales</taxon>
        <taxon>Brassicaceae</taxon>
        <taxon>Arabideae</taxon>
        <taxon>Arabis</taxon>
    </lineage>
</organism>
<keyword evidence="3" id="KW-1185">Reference proteome</keyword>
<sequence length="106" mass="11859">MEDVNAGDENWRDKGIEGLAVKLTRFKGPLLPKAVAARKEKALELGNGDCKVWIGMMGKKKSHESSPSPRSRPRRRLHRRSSPSLTASGHSFGWELKVFSFPDNQT</sequence>
<dbReference type="EMBL" id="CABITT030000007">
    <property type="protein sequence ID" value="VVB12684.1"/>
    <property type="molecule type" value="Genomic_DNA"/>
</dbReference>
<dbReference type="AlphaFoldDB" id="A0A565CGH2"/>
<accession>A0A565CGH2</accession>
<evidence type="ECO:0000313" key="2">
    <source>
        <dbReference type="EMBL" id="VVB12684.1"/>
    </source>
</evidence>
<comment type="caution">
    <text evidence="2">The sequence shown here is derived from an EMBL/GenBank/DDBJ whole genome shotgun (WGS) entry which is preliminary data.</text>
</comment>
<reference evidence="2" key="1">
    <citation type="submission" date="2019-07" db="EMBL/GenBank/DDBJ databases">
        <authorList>
            <person name="Dittberner H."/>
        </authorList>
    </citation>
    <scope>NUCLEOTIDE SEQUENCE [LARGE SCALE GENOMIC DNA]</scope>
</reference>